<gene>
    <name evidence="2" type="ORF">CLV59_106340</name>
</gene>
<keyword evidence="1" id="KW-1133">Transmembrane helix</keyword>
<keyword evidence="1" id="KW-0812">Transmembrane</keyword>
<feature type="transmembrane region" description="Helical" evidence="1">
    <location>
        <begin position="6"/>
        <end position="24"/>
    </location>
</feature>
<name>A0A327VTR8_9BACT</name>
<proteinExistence type="predicted"/>
<sequence length="146" mass="16015">MIYSIILPIAVVGLCIFTFVLLLTTESYLSQTQVPVAESTEPPPTHSSIPPEEEKVPALEVVSLVKYPISDHSEEAVEYLRNNGQASVKVTVRQEKCCAAKWQTSLLVFNKVLPGEEIELGFAGHDETEDDIISAAHTILSAEYLS</sequence>
<dbReference type="Proteomes" id="UP000249819">
    <property type="component" value="Unassembled WGS sequence"/>
</dbReference>
<dbReference type="EMBL" id="QLMA01000006">
    <property type="protein sequence ID" value="RAJ79279.1"/>
    <property type="molecule type" value="Genomic_DNA"/>
</dbReference>
<evidence type="ECO:0000256" key="1">
    <source>
        <dbReference type="SAM" id="Phobius"/>
    </source>
</evidence>
<dbReference type="AlphaFoldDB" id="A0A327VTR8"/>
<dbReference type="OrthoDB" id="9970823at2"/>
<evidence type="ECO:0000313" key="3">
    <source>
        <dbReference type="Proteomes" id="UP000249819"/>
    </source>
</evidence>
<evidence type="ECO:0000313" key="2">
    <source>
        <dbReference type="EMBL" id="RAJ79279.1"/>
    </source>
</evidence>
<protein>
    <submittedName>
        <fullName evidence="2">Uncharacterized protein</fullName>
    </submittedName>
</protein>
<dbReference type="RefSeq" id="WP_111593735.1">
    <property type="nucleotide sequence ID" value="NZ_QLMA01000006.1"/>
</dbReference>
<keyword evidence="1" id="KW-0472">Membrane</keyword>
<organism evidence="2 3">
    <name type="scientific">Chitinophaga dinghuensis</name>
    <dbReference type="NCBI Taxonomy" id="1539050"/>
    <lineage>
        <taxon>Bacteria</taxon>
        <taxon>Pseudomonadati</taxon>
        <taxon>Bacteroidota</taxon>
        <taxon>Chitinophagia</taxon>
        <taxon>Chitinophagales</taxon>
        <taxon>Chitinophagaceae</taxon>
        <taxon>Chitinophaga</taxon>
    </lineage>
</organism>
<comment type="caution">
    <text evidence="2">The sequence shown here is derived from an EMBL/GenBank/DDBJ whole genome shotgun (WGS) entry which is preliminary data.</text>
</comment>
<keyword evidence="3" id="KW-1185">Reference proteome</keyword>
<reference evidence="2 3" key="1">
    <citation type="submission" date="2018-06" db="EMBL/GenBank/DDBJ databases">
        <title>Genomic Encyclopedia of Archaeal and Bacterial Type Strains, Phase II (KMG-II): from individual species to whole genera.</title>
        <authorList>
            <person name="Goeker M."/>
        </authorList>
    </citation>
    <scope>NUCLEOTIDE SEQUENCE [LARGE SCALE GENOMIC DNA]</scope>
    <source>
        <strain evidence="2 3">DSM 29821</strain>
    </source>
</reference>
<accession>A0A327VTR8</accession>